<evidence type="ECO:0000256" key="1">
    <source>
        <dbReference type="SAM" id="MobiDB-lite"/>
    </source>
</evidence>
<evidence type="ECO:0000313" key="2">
    <source>
        <dbReference type="EMBL" id="MDD9207778.1"/>
    </source>
</evidence>
<sequence length="172" mass="18248">MSDESSPAPEAPVPVPAPSASPDGAPGDAPAARSGPTPALWVERERTRVYRAHNARGAEVRIGPAEVAEAFTPGELLKVALAGCTGMSTDHRLAKHLGEDYELVIGVSGASDHEENRYRSLELELVLSLAGLDEEERTRLVERAEAAAHRLCTVGRTLAAGAEYTMHVTDES</sequence>
<name>A0ABT5U1I9_9MICO</name>
<dbReference type="InterPro" id="IPR015946">
    <property type="entry name" value="KH_dom-like_a/b"/>
</dbReference>
<dbReference type="Gene3D" id="3.30.300.20">
    <property type="match status" value="1"/>
</dbReference>
<feature type="compositionally biased region" description="Pro residues" evidence="1">
    <location>
        <begin position="9"/>
        <end position="19"/>
    </location>
</feature>
<protein>
    <submittedName>
        <fullName evidence="2">OsmC family protein</fullName>
    </submittedName>
</protein>
<organism evidence="2 3">
    <name type="scientific">Georgenia halotolerans</name>
    <dbReference type="NCBI Taxonomy" id="3028317"/>
    <lineage>
        <taxon>Bacteria</taxon>
        <taxon>Bacillati</taxon>
        <taxon>Actinomycetota</taxon>
        <taxon>Actinomycetes</taxon>
        <taxon>Micrococcales</taxon>
        <taxon>Bogoriellaceae</taxon>
        <taxon>Georgenia</taxon>
    </lineage>
</organism>
<evidence type="ECO:0000313" key="3">
    <source>
        <dbReference type="Proteomes" id="UP001165561"/>
    </source>
</evidence>
<dbReference type="SUPFAM" id="SSF82784">
    <property type="entry name" value="OsmC-like"/>
    <property type="match status" value="1"/>
</dbReference>
<dbReference type="InterPro" id="IPR003718">
    <property type="entry name" value="OsmC/Ohr_fam"/>
</dbReference>
<reference evidence="2" key="1">
    <citation type="submission" date="2023-02" db="EMBL/GenBank/DDBJ databases">
        <title>Georgenia sp.10Sc9-8, isolated from a soil sample collected from the Taklamakan desert.</title>
        <authorList>
            <person name="Liu S."/>
        </authorList>
    </citation>
    <scope>NUCLEOTIDE SEQUENCE</scope>
    <source>
        <strain evidence="2">10Sc9-8</strain>
    </source>
</reference>
<dbReference type="EMBL" id="JARACI010001154">
    <property type="protein sequence ID" value="MDD9207778.1"/>
    <property type="molecule type" value="Genomic_DNA"/>
</dbReference>
<dbReference type="Pfam" id="PF02566">
    <property type="entry name" value="OsmC"/>
    <property type="match status" value="1"/>
</dbReference>
<dbReference type="InterPro" id="IPR036102">
    <property type="entry name" value="OsmC/Ohrsf"/>
</dbReference>
<keyword evidence="3" id="KW-1185">Reference proteome</keyword>
<gene>
    <name evidence="2" type="ORF">PU560_15080</name>
</gene>
<dbReference type="Proteomes" id="UP001165561">
    <property type="component" value="Unassembled WGS sequence"/>
</dbReference>
<feature type="region of interest" description="Disordered" evidence="1">
    <location>
        <begin position="1"/>
        <end position="40"/>
    </location>
</feature>
<proteinExistence type="predicted"/>
<accession>A0ABT5U1I9</accession>
<feature type="compositionally biased region" description="Low complexity" evidence="1">
    <location>
        <begin position="20"/>
        <end position="36"/>
    </location>
</feature>
<comment type="caution">
    <text evidence="2">The sequence shown here is derived from an EMBL/GenBank/DDBJ whole genome shotgun (WGS) entry which is preliminary data.</text>
</comment>